<dbReference type="AlphaFoldDB" id="A0A8X6IIS2"/>
<keyword evidence="2" id="KW-1185">Reference proteome</keyword>
<reference evidence="1" key="1">
    <citation type="submission" date="2020-07" db="EMBL/GenBank/DDBJ databases">
        <title>Multicomponent nature underlies the extraordinary mechanical properties of spider dragline silk.</title>
        <authorList>
            <person name="Kono N."/>
            <person name="Nakamura H."/>
            <person name="Mori M."/>
            <person name="Yoshida Y."/>
            <person name="Ohtoshi R."/>
            <person name="Malay A.D."/>
            <person name="Moran D.A.P."/>
            <person name="Tomita M."/>
            <person name="Numata K."/>
            <person name="Arakawa K."/>
        </authorList>
    </citation>
    <scope>NUCLEOTIDE SEQUENCE</scope>
</reference>
<feature type="non-terminal residue" evidence="1">
    <location>
        <position position="32"/>
    </location>
</feature>
<dbReference type="Proteomes" id="UP000887116">
    <property type="component" value="Unassembled WGS sequence"/>
</dbReference>
<evidence type="ECO:0000313" key="1">
    <source>
        <dbReference type="EMBL" id="GFR05535.1"/>
    </source>
</evidence>
<evidence type="ECO:0000313" key="2">
    <source>
        <dbReference type="Proteomes" id="UP000887116"/>
    </source>
</evidence>
<accession>A0A8X6IIS2</accession>
<name>A0A8X6IIS2_TRICU</name>
<comment type="caution">
    <text evidence="1">The sequence shown here is derived from an EMBL/GenBank/DDBJ whole genome shotgun (WGS) entry which is preliminary data.</text>
</comment>
<dbReference type="EMBL" id="BMAO01006023">
    <property type="protein sequence ID" value="GFR05535.1"/>
    <property type="molecule type" value="Genomic_DNA"/>
</dbReference>
<sequence length="32" mass="3708">MTQLNGSPENQLKVGFEQLSKFLIRRVSEEKT</sequence>
<proteinExistence type="predicted"/>
<gene>
    <name evidence="1" type="ORF">TNCT_341751</name>
</gene>
<protein>
    <submittedName>
        <fullName evidence="1">Uncharacterized protein</fullName>
    </submittedName>
</protein>
<organism evidence="1 2">
    <name type="scientific">Trichonephila clavata</name>
    <name type="common">Joro spider</name>
    <name type="synonym">Nephila clavata</name>
    <dbReference type="NCBI Taxonomy" id="2740835"/>
    <lineage>
        <taxon>Eukaryota</taxon>
        <taxon>Metazoa</taxon>
        <taxon>Ecdysozoa</taxon>
        <taxon>Arthropoda</taxon>
        <taxon>Chelicerata</taxon>
        <taxon>Arachnida</taxon>
        <taxon>Araneae</taxon>
        <taxon>Araneomorphae</taxon>
        <taxon>Entelegynae</taxon>
        <taxon>Araneoidea</taxon>
        <taxon>Nephilidae</taxon>
        <taxon>Trichonephila</taxon>
    </lineage>
</organism>